<proteinExistence type="predicted"/>
<dbReference type="EMBL" id="JAANER010000002">
    <property type="protein sequence ID" value="KAG9194746.1"/>
    <property type="molecule type" value="Genomic_DNA"/>
</dbReference>
<feature type="compositionally biased region" description="Polar residues" evidence="1">
    <location>
        <begin position="146"/>
        <end position="159"/>
    </location>
</feature>
<feature type="compositionally biased region" description="Polar residues" evidence="1">
    <location>
        <begin position="348"/>
        <end position="371"/>
    </location>
</feature>
<feature type="region of interest" description="Disordered" evidence="1">
    <location>
        <begin position="32"/>
        <end position="220"/>
    </location>
</feature>
<evidence type="ECO:0000256" key="1">
    <source>
        <dbReference type="SAM" id="MobiDB-lite"/>
    </source>
</evidence>
<feature type="compositionally biased region" description="Basic and acidic residues" evidence="1">
    <location>
        <begin position="297"/>
        <end position="309"/>
    </location>
</feature>
<feature type="compositionally biased region" description="Basic and acidic residues" evidence="1">
    <location>
        <begin position="209"/>
        <end position="218"/>
    </location>
</feature>
<sequence length="447" mass="48227">MADTNGVPRRVSMAYILGFSDKPYREVRSLARPPLPQAGKPTEPVNMISTPGRIMEWTASDGRKGKLTGAGKPRLTAASLAKVTSDKRSTKEALGAKGASKRAASNKPAADGHDPWGGNTGNTSAKDTTKESSSKQGDEEAVEKTGNASSDPLPNTWENTGGVLGGDDENGATKNPLADDGPTTDGAAGLPVTTGTEYQQVNDNNPHGFTKEQDEKLLQWKAENTNKPWVDCASEVDKQASWCMERFNQIKTKDWKPNASNQGGGDKKAKSKEKNQGKGDNKKDRSKESNSFATDTDNDKKGDVDKANDTKGNGSKNATGAYGNKVVDGGGTTDGYAATTNREKNKNKSTSNTLTSRALPQHGASENNAQPITARPLELKVKPDDSFSADDLRLVARILQQDCSMVWNRVSWRFRDKTGRTLHPDDFERKITGRLGSKDSEKGKRRK</sequence>
<dbReference type="Proteomes" id="UP001199106">
    <property type="component" value="Unassembled WGS sequence"/>
</dbReference>
<feature type="compositionally biased region" description="Basic and acidic residues" evidence="1">
    <location>
        <begin position="127"/>
        <end position="138"/>
    </location>
</feature>
<evidence type="ECO:0000313" key="2">
    <source>
        <dbReference type="EMBL" id="KAG9194746.1"/>
    </source>
</evidence>
<organism evidence="2 3">
    <name type="scientific">Alternaria panax</name>
    <dbReference type="NCBI Taxonomy" id="48097"/>
    <lineage>
        <taxon>Eukaryota</taxon>
        <taxon>Fungi</taxon>
        <taxon>Dikarya</taxon>
        <taxon>Ascomycota</taxon>
        <taxon>Pezizomycotina</taxon>
        <taxon>Dothideomycetes</taxon>
        <taxon>Pleosporomycetidae</taxon>
        <taxon>Pleosporales</taxon>
        <taxon>Pleosporineae</taxon>
        <taxon>Pleosporaceae</taxon>
        <taxon>Alternaria</taxon>
        <taxon>Alternaria sect. Panax</taxon>
    </lineage>
</organism>
<dbReference type="AlphaFoldDB" id="A0AAD4IHZ2"/>
<evidence type="ECO:0000313" key="3">
    <source>
        <dbReference type="Proteomes" id="UP001199106"/>
    </source>
</evidence>
<keyword evidence="3" id="KW-1185">Reference proteome</keyword>
<feature type="region of interest" description="Disordered" evidence="1">
    <location>
        <begin position="248"/>
        <end position="377"/>
    </location>
</feature>
<protein>
    <recommendedName>
        <fullName evidence="4">Myb-like domain-containing protein</fullName>
    </recommendedName>
</protein>
<feature type="compositionally biased region" description="Polar residues" evidence="1">
    <location>
        <begin position="193"/>
        <end position="207"/>
    </location>
</feature>
<name>A0AAD4IHZ2_9PLEO</name>
<feature type="compositionally biased region" description="Basic and acidic residues" evidence="1">
    <location>
        <begin position="265"/>
        <end position="288"/>
    </location>
</feature>
<evidence type="ECO:0008006" key="4">
    <source>
        <dbReference type="Google" id="ProtNLM"/>
    </source>
</evidence>
<reference evidence="2" key="1">
    <citation type="submission" date="2021-07" db="EMBL/GenBank/DDBJ databases">
        <title>Genome Resource of American Ginseng Black Spot Pathogen Alternaria panax.</title>
        <authorList>
            <person name="Qiu C."/>
            <person name="Wang W."/>
            <person name="Liu Z."/>
        </authorList>
    </citation>
    <scope>NUCLEOTIDE SEQUENCE</scope>
    <source>
        <strain evidence="2">BNCC115425</strain>
    </source>
</reference>
<feature type="region of interest" description="Disordered" evidence="1">
    <location>
        <begin position="421"/>
        <end position="447"/>
    </location>
</feature>
<accession>A0AAD4IHZ2</accession>
<comment type="caution">
    <text evidence="2">The sequence shown here is derived from an EMBL/GenBank/DDBJ whole genome shotgun (WGS) entry which is preliminary data.</text>
</comment>
<gene>
    <name evidence="2" type="ORF">G6011_04781</name>
</gene>